<organism evidence="2 3">
    <name type="scientific">Lysinibacillus contaminans</name>
    <dbReference type="NCBI Taxonomy" id="1293441"/>
    <lineage>
        <taxon>Bacteria</taxon>
        <taxon>Bacillati</taxon>
        <taxon>Bacillota</taxon>
        <taxon>Bacilli</taxon>
        <taxon>Bacillales</taxon>
        <taxon>Bacillaceae</taxon>
        <taxon>Lysinibacillus</taxon>
    </lineage>
</organism>
<dbReference type="PROSITE" id="PS50943">
    <property type="entry name" value="HTH_CROC1"/>
    <property type="match status" value="1"/>
</dbReference>
<dbReference type="SUPFAM" id="SSF47413">
    <property type="entry name" value="lambda repressor-like DNA-binding domains"/>
    <property type="match status" value="1"/>
</dbReference>
<gene>
    <name evidence="2" type="ORF">AEA09_14800</name>
</gene>
<dbReference type="CDD" id="cd00093">
    <property type="entry name" value="HTH_XRE"/>
    <property type="match status" value="1"/>
</dbReference>
<feature type="domain" description="HTH cro/C1-type" evidence="1">
    <location>
        <begin position="9"/>
        <end position="69"/>
    </location>
</feature>
<evidence type="ECO:0000259" key="1">
    <source>
        <dbReference type="PROSITE" id="PS50943"/>
    </source>
</evidence>
<dbReference type="EMBL" id="LGRV01000004">
    <property type="protein sequence ID" value="KOS67119.1"/>
    <property type="molecule type" value="Genomic_DNA"/>
</dbReference>
<accession>A0ABR5JXU9</accession>
<dbReference type="InterPro" id="IPR001387">
    <property type="entry name" value="Cro/C1-type_HTH"/>
</dbReference>
<proteinExistence type="predicted"/>
<reference evidence="3" key="1">
    <citation type="submission" date="2015-07" db="EMBL/GenBank/DDBJ databases">
        <title>Fjat-14205 dsm 2895.</title>
        <authorList>
            <person name="Liu B."/>
            <person name="Wang J."/>
            <person name="Zhu Y."/>
            <person name="Liu G."/>
            <person name="Chen Q."/>
            <person name="Chen Z."/>
            <person name="Lan J."/>
            <person name="Che J."/>
            <person name="Ge C."/>
            <person name="Shi H."/>
            <person name="Pan Z."/>
            <person name="Liu X."/>
        </authorList>
    </citation>
    <scope>NUCLEOTIDE SEQUENCE [LARGE SCALE GENOMIC DNA]</scope>
    <source>
        <strain evidence="3">DSM 25560</strain>
    </source>
</reference>
<evidence type="ECO:0000313" key="3">
    <source>
        <dbReference type="Proteomes" id="UP000050668"/>
    </source>
</evidence>
<dbReference type="Proteomes" id="UP000050668">
    <property type="component" value="Unassembled WGS sequence"/>
</dbReference>
<protein>
    <recommendedName>
        <fullName evidence="1">HTH cro/C1-type domain-containing protein</fullName>
    </recommendedName>
</protein>
<dbReference type="SMART" id="SM00530">
    <property type="entry name" value="HTH_XRE"/>
    <property type="match status" value="1"/>
</dbReference>
<dbReference type="Gene3D" id="1.10.260.40">
    <property type="entry name" value="lambda repressor-like DNA-binding domains"/>
    <property type="match status" value="1"/>
</dbReference>
<name>A0ABR5JXU9_9BACI</name>
<sequence>MNAINKELIKHLRSIANLSQDELAKRLGVHQTLVSKIEAGLVELQPRTEQKLMNVFKAEGITPKDIALLQSVFTNRNMKITPIKKD</sequence>
<keyword evidence="3" id="KW-1185">Reference proteome</keyword>
<dbReference type="Pfam" id="PF01381">
    <property type="entry name" value="HTH_3"/>
    <property type="match status" value="1"/>
</dbReference>
<evidence type="ECO:0000313" key="2">
    <source>
        <dbReference type="EMBL" id="KOS67119.1"/>
    </source>
</evidence>
<dbReference type="RefSeq" id="WP_053584739.1">
    <property type="nucleotide sequence ID" value="NZ_LGRV01000004.1"/>
</dbReference>
<dbReference type="InterPro" id="IPR010982">
    <property type="entry name" value="Lambda_DNA-bd_dom_sf"/>
</dbReference>
<comment type="caution">
    <text evidence="2">The sequence shown here is derived from an EMBL/GenBank/DDBJ whole genome shotgun (WGS) entry which is preliminary data.</text>
</comment>